<dbReference type="Proteomes" id="UP000051790">
    <property type="component" value="Unassembled WGS sequence"/>
</dbReference>
<dbReference type="Gene3D" id="1.10.10.10">
    <property type="entry name" value="Winged helix-like DNA-binding domain superfamily/Winged helix DNA-binding domain"/>
    <property type="match status" value="1"/>
</dbReference>
<organism evidence="5 6">
    <name type="scientific">Lacticaseibacillus manihotivorans DSM 13343 = JCM 12514</name>
    <dbReference type="NCBI Taxonomy" id="1423769"/>
    <lineage>
        <taxon>Bacteria</taxon>
        <taxon>Bacillati</taxon>
        <taxon>Bacillota</taxon>
        <taxon>Bacilli</taxon>
        <taxon>Lactobacillales</taxon>
        <taxon>Lactobacillaceae</taxon>
        <taxon>Lacticaseibacillus</taxon>
    </lineage>
</organism>
<keyword evidence="3" id="KW-0804">Transcription</keyword>
<evidence type="ECO:0000313" key="5">
    <source>
        <dbReference type="EMBL" id="KRL52445.1"/>
    </source>
</evidence>
<evidence type="ECO:0000259" key="4">
    <source>
        <dbReference type="PROSITE" id="PS50949"/>
    </source>
</evidence>
<dbReference type="PATRIC" id="fig|1423769.4.peg.2577"/>
<feature type="domain" description="HTH gntR-type" evidence="4">
    <location>
        <begin position="2"/>
        <end position="70"/>
    </location>
</feature>
<dbReference type="PROSITE" id="PS50949">
    <property type="entry name" value="HTH_GNTR"/>
    <property type="match status" value="1"/>
</dbReference>
<dbReference type="PANTHER" id="PTHR44846">
    <property type="entry name" value="MANNOSYL-D-GLYCERATE TRANSPORT/METABOLISM SYSTEM REPRESSOR MNGR-RELATED"/>
    <property type="match status" value="1"/>
</dbReference>
<sequence>MASLYDQVSEQIRKLISSGEYSTGEPFDSEISLQKKFGVSRTTIRKAVDSLVNEGILTRRNGVGLFITPRFNQKNILEMSGILKREELESRKQKVRNSYLRIAGKYYSKILDTKENSLLYYVDYTDTNNHSITQEKLFLPLDNYPGFDLASISVGSVLDITNSGNKAVTTMEQNMELILPEREQQKVLKIDEFTPIFKFHNLFTGSENEPICLEIRYEDATNTNYAIDFD</sequence>
<dbReference type="GO" id="GO:0003700">
    <property type="term" value="F:DNA-binding transcription factor activity"/>
    <property type="evidence" value="ECO:0007669"/>
    <property type="project" value="InterPro"/>
</dbReference>
<protein>
    <submittedName>
        <fullName evidence="5">GntR family transcriptional regulator</fullName>
    </submittedName>
</protein>
<dbReference type="SMART" id="SM00345">
    <property type="entry name" value="HTH_GNTR"/>
    <property type="match status" value="1"/>
</dbReference>
<dbReference type="Gene3D" id="3.40.1410.10">
    <property type="entry name" value="Chorismate lyase-like"/>
    <property type="match status" value="1"/>
</dbReference>
<dbReference type="InterPro" id="IPR036388">
    <property type="entry name" value="WH-like_DNA-bd_sf"/>
</dbReference>
<dbReference type="InterPro" id="IPR050679">
    <property type="entry name" value="Bact_HTH_transcr_reg"/>
</dbReference>
<dbReference type="InterPro" id="IPR036390">
    <property type="entry name" value="WH_DNA-bd_sf"/>
</dbReference>
<dbReference type="EMBL" id="AZEU01000037">
    <property type="protein sequence ID" value="KRL52445.1"/>
    <property type="molecule type" value="Genomic_DNA"/>
</dbReference>
<keyword evidence="1" id="KW-0805">Transcription regulation</keyword>
<comment type="caution">
    <text evidence="5">The sequence shown here is derived from an EMBL/GenBank/DDBJ whole genome shotgun (WGS) entry which is preliminary data.</text>
</comment>
<evidence type="ECO:0000256" key="3">
    <source>
        <dbReference type="ARBA" id="ARBA00023163"/>
    </source>
</evidence>
<dbReference type="InterPro" id="IPR028978">
    <property type="entry name" value="Chorismate_lyase_/UTRA_dom_sf"/>
</dbReference>
<dbReference type="PANTHER" id="PTHR44846:SF1">
    <property type="entry name" value="MANNOSYL-D-GLYCERATE TRANSPORT_METABOLISM SYSTEM REPRESSOR MNGR-RELATED"/>
    <property type="match status" value="1"/>
</dbReference>
<dbReference type="GO" id="GO:0045892">
    <property type="term" value="P:negative regulation of DNA-templated transcription"/>
    <property type="evidence" value="ECO:0007669"/>
    <property type="project" value="TreeGrafter"/>
</dbReference>
<dbReference type="CDD" id="cd07377">
    <property type="entry name" value="WHTH_GntR"/>
    <property type="match status" value="1"/>
</dbReference>
<name>A0A0R1R4Z3_9LACO</name>
<dbReference type="SUPFAM" id="SSF46785">
    <property type="entry name" value="Winged helix' DNA-binding domain"/>
    <property type="match status" value="1"/>
</dbReference>
<dbReference type="GO" id="GO:0003677">
    <property type="term" value="F:DNA binding"/>
    <property type="evidence" value="ECO:0007669"/>
    <property type="project" value="UniProtKB-KW"/>
</dbReference>
<dbReference type="RefSeq" id="WP_056962475.1">
    <property type="nucleotide sequence ID" value="NZ_AZEU01000037.1"/>
</dbReference>
<proteinExistence type="predicted"/>
<dbReference type="Pfam" id="PF00392">
    <property type="entry name" value="GntR"/>
    <property type="match status" value="1"/>
</dbReference>
<evidence type="ECO:0000256" key="2">
    <source>
        <dbReference type="ARBA" id="ARBA00023125"/>
    </source>
</evidence>
<dbReference type="SUPFAM" id="SSF64288">
    <property type="entry name" value="Chorismate lyase-like"/>
    <property type="match status" value="1"/>
</dbReference>
<dbReference type="InterPro" id="IPR000524">
    <property type="entry name" value="Tscrpt_reg_HTH_GntR"/>
</dbReference>
<keyword evidence="2" id="KW-0238">DNA-binding</keyword>
<accession>A0A0R1R4Z3</accession>
<reference evidence="5 6" key="1">
    <citation type="journal article" date="2015" name="Genome Announc.">
        <title>Expanding the biotechnology potential of lactobacilli through comparative genomics of 213 strains and associated genera.</title>
        <authorList>
            <person name="Sun Z."/>
            <person name="Harris H.M."/>
            <person name="McCann A."/>
            <person name="Guo C."/>
            <person name="Argimon S."/>
            <person name="Zhang W."/>
            <person name="Yang X."/>
            <person name="Jeffery I.B."/>
            <person name="Cooney J.C."/>
            <person name="Kagawa T.F."/>
            <person name="Liu W."/>
            <person name="Song Y."/>
            <person name="Salvetti E."/>
            <person name="Wrobel A."/>
            <person name="Rasinkangas P."/>
            <person name="Parkhill J."/>
            <person name="Rea M.C."/>
            <person name="O'Sullivan O."/>
            <person name="Ritari J."/>
            <person name="Douillard F.P."/>
            <person name="Paul Ross R."/>
            <person name="Yang R."/>
            <person name="Briner A.E."/>
            <person name="Felis G.E."/>
            <person name="de Vos W.M."/>
            <person name="Barrangou R."/>
            <person name="Klaenhammer T.R."/>
            <person name="Caufield P.W."/>
            <person name="Cui Y."/>
            <person name="Zhang H."/>
            <person name="O'Toole P.W."/>
        </authorList>
    </citation>
    <scope>NUCLEOTIDE SEQUENCE [LARGE SCALE GENOMIC DNA]</scope>
    <source>
        <strain evidence="5 6">DSM 13343</strain>
    </source>
</reference>
<keyword evidence="6" id="KW-1185">Reference proteome</keyword>
<gene>
    <name evidence="5" type="ORF">FD01_GL002390</name>
</gene>
<dbReference type="PRINTS" id="PR00035">
    <property type="entry name" value="HTHGNTR"/>
</dbReference>
<evidence type="ECO:0000256" key="1">
    <source>
        <dbReference type="ARBA" id="ARBA00023015"/>
    </source>
</evidence>
<dbReference type="AlphaFoldDB" id="A0A0R1R4Z3"/>
<dbReference type="OrthoDB" id="9816541at2"/>
<evidence type="ECO:0000313" key="6">
    <source>
        <dbReference type="Proteomes" id="UP000051790"/>
    </source>
</evidence>